<dbReference type="InterPro" id="IPR011010">
    <property type="entry name" value="DNA_brk_join_enz"/>
</dbReference>
<dbReference type="Proteomes" id="UP000014062">
    <property type="component" value="Chromosome"/>
</dbReference>
<evidence type="ECO:0000313" key="2">
    <source>
        <dbReference type="Proteomes" id="UP000014062"/>
    </source>
</evidence>
<dbReference type="AlphaFoldDB" id="A0A7U9H977"/>
<organism evidence="1 2">
    <name type="scientific">Streptomyces lividans 1326</name>
    <dbReference type="NCBI Taxonomy" id="1200984"/>
    <lineage>
        <taxon>Bacteria</taxon>
        <taxon>Bacillati</taxon>
        <taxon>Actinomycetota</taxon>
        <taxon>Actinomycetes</taxon>
        <taxon>Kitasatosporales</taxon>
        <taxon>Streptomycetaceae</taxon>
        <taxon>Streptomyces</taxon>
    </lineage>
</organism>
<proteinExistence type="predicted"/>
<protein>
    <submittedName>
        <fullName evidence="1">Uncharacterized protein</fullName>
    </submittedName>
</protein>
<reference evidence="2" key="1">
    <citation type="journal article" date="2013" name="Genome Biol. Evol.">
        <title>The genome sequence of Streptomyces lividans 66 reveals a novel tRNA-dependent peptide biosynthetic system within a metal-related genomic island.</title>
        <authorList>
            <person name="Cruz-Morales P."/>
            <person name="Vijgenboom E."/>
            <person name="Iruegas-Bocardo F."/>
            <person name="Girard G."/>
            <person name="Yanez-Guerra L.A."/>
            <person name="Ramos-Aboites H.E."/>
            <person name="Pernodet J.L."/>
            <person name="Anne J."/>
            <person name="van Wezel G.P."/>
            <person name="Barona-Gomez F."/>
        </authorList>
    </citation>
    <scope>NUCLEOTIDE SEQUENCE [LARGE SCALE GENOMIC DNA]</scope>
    <source>
        <strain evidence="2">1326</strain>
    </source>
</reference>
<name>A0A7U9H977_STRLI</name>
<evidence type="ECO:0000313" key="1">
    <source>
        <dbReference type="EMBL" id="EOY45714.1"/>
    </source>
</evidence>
<gene>
    <name evidence="1" type="ORF">SLI_0997</name>
</gene>
<dbReference type="GO" id="GO:0003677">
    <property type="term" value="F:DNA binding"/>
    <property type="evidence" value="ECO:0007669"/>
    <property type="project" value="InterPro"/>
</dbReference>
<accession>A0A7U9H977</accession>
<dbReference type="SUPFAM" id="SSF56349">
    <property type="entry name" value="DNA breaking-rejoining enzymes"/>
    <property type="match status" value="1"/>
</dbReference>
<dbReference type="EMBL" id="CM001889">
    <property type="protein sequence ID" value="EOY45714.1"/>
    <property type="molecule type" value="Genomic_DNA"/>
</dbReference>
<sequence length="834" mass="91601">MDESLPRFAIEPETVIGEIVRSVDSSCATIDITALLEEVFCYRSQRRTLAEVLHTDAELLTSGRPEGPRTVERLIRALQAKGATGLVLPRCGKCGRQRPLTALADGRRICRSCANRRQVQANPCGICGSIDYAGRDRDGTPRCRAHPPGGDIDPAVELAGRLAGPTGLPIETAVAAIRAVARNRGGQLRLLWAFEDHPDLLSGGGAKGPPKTGALARALINRGATGVQVPRCPLCDRAAELRLLHQGQRCCGRCWLARHREVCADCERLLPVGGRTFDGKPVCVGCRQADPFNRRRCDGCGQLRVVKARTGDGRALCSTCHDIPRARCATCGELGPCRFVTSEPPRCLSCCAKQRKEANCVGCGNWRRVNNRTATGEPLCGNCGKKPKPCDGCGKVYRVSARTTDARALCQTCWAKHPAARQPCAACGSVERLYHHGLCAACAAPRSLHRALAGPDGQLRPELEGVYTALLRLPPHASLRWSNRRPTHRALLQALAAGTGPITHESLDPLAPAQIVDHLRALLVAGEALPERDEQLARLERWATRTVARVPNATERRLLTHYTAWQPLRRLRRVRPGRHITVGQSDSVRMEIRNTVRLLEWLHGGGIPLAEATQDHIDTWLSQGSTQRHWVRAFLLWTSRSGHSRPLTAPAHGSELSFNVIAQDHRWALVRRLATDHQLAAPDRAAGLLVLLFAQPPSRITRLTTDHVLDTGEHVRLRLGREPVLVPAPLDDLLRELVTRRRGRSTIPPSREPTWLFHGIYPGRPMDPSSLSRRLRAIGVQPRQARNASLMDVASELPAYVFSRLLGYCQQTADNWNTEASGFGPDYAADLTRR</sequence>
<dbReference type="RefSeq" id="WP_016325411.1">
    <property type="nucleotide sequence ID" value="NZ_CM001889.1"/>
</dbReference>